<gene>
    <name evidence="4" type="ORF">Mame_04975</name>
</gene>
<feature type="signal peptide" evidence="3">
    <location>
        <begin position="1"/>
        <end position="21"/>
    </location>
</feature>
<dbReference type="InterPro" id="IPR027628">
    <property type="entry name" value="DotA_TraY"/>
</dbReference>
<keyword evidence="3" id="KW-0732">Signal</keyword>
<feature type="transmembrane region" description="Helical" evidence="2">
    <location>
        <begin position="552"/>
        <end position="575"/>
    </location>
</feature>
<feature type="chain" id="PRO_5010693710" description="DotA/TraY family protein" evidence="3">
    <location>
        <begin position="22"/>
        <end position="739"/>
    </location>
</feature>
<keyword evidence="4" id="KW-0614">Plasmid</keyword>
<feature type="region of interest" description="Disordered" evidence="1">
    <location>
        <begin position="719"/>
        <end position="739"/>
    </location>
</feature>
<feature type="transmembrane region" description="Helical" evidence="2">
    <location>
        <begin position="596"/>
        <end position="620"/>
    </location>
</feature>
<organism evidence="4 5">
    <name type="scientific">Martelella mediterranea DSM 17316</name>
    <dbReference type="NCBI Taxonomy" id="1122214"/>
    <lineage>
        <taxon>Bacteria</taxon>
        <taxon>Pseudomonadati</taxon>
        <taxon>Pseudomonadota</taxon>
        <taxon>Alphaproteobacteria</taxon>
        <taxon>Hyphomicrobiales</taxon>
        <taxon>Aurantimonadaceae</taxon>
        <taxon>Martelella</taxon>
    </lineage>
</organism>
<evidence type="ECO:0000256" key="3">
    <source>
        <dbReference type="SAM" id="SignalP"/>
    </source>
</evidence>
<dbReference type="EMBL" id="CP020332">
    <property type="protein sequence ID" value="AQZ54267.1"/>
    <property type="molecule type" value="Genomic_DNA"/>
</dbReference>
<evidence type="ECO:0008006" key="6">
    <source>
        <dbReference type="Google" id="ProtNLM"/>
    </source>
</evidence>
<evidence type="ECO:0000313" key="4">
    <source>
        <dbReference type="EMBL" id="AQZ54267.1"/>
    </source>
</evidence>
<evidence type="ECO:0000256" key="1">
    <source>
        <dbReference type="SAM" id="MobiDB-lite"/>
    </source>
</evidence>
<feature type="transmembrane region" description="Helical" evidence="2">
    <location>
        <begin position="649"/>
        <end position="669"/>
    </location>
</feature>
<feature type="transmembrane region" description="Helical" evidence="2">
    <location>
        <begin position="524"/>
        <end position="546"/>
    </location>
</feature>
<dbReference type="AlphaFoldDB" id="A0A1U9Z977"/>
<feature type="transmembrane region" description="Helical" evidence="2">
    <location>
        <begin position="497"/>
        <end position="517"/>
    </location>
</feature>
<accession>A0A1U9Z977</accession>
<keyword evidence="2" id="KW-1133">Transmembrane helix</keyword>
<keyword evidence="2" id="KW-0472">Membrane</keyword>
<dbReference type="eggNOG" id="COG0697">
    <property type="taxonomic scope" value="Bacteria"/>
</dbReference>
<keyword evidence="5" id="KW-1185">Reference proteome</keyword>
<name>A0A1U9Z977_9HYPH</name>
<feature type="transmembrane region" description="Helical" evidence="2">
    <location>
        <begin position="58"/>
        <end position="83"/>
    </location>
</feature>
<dbReference type="NCBIfam" id="TIGR04346">
    <property type="entry name" value="DotA_TraY"/>
    <property type="match status" value="1"/>
</dbReference>
<feature type="transmembrane region" description="Helical" evidence="2">
    <location>
        <begin position="103"/>
        <end position="121"/>
    </location>
</feature>
<geneLocation type="plasmid" evidence="5">
    <name>pmm259</name>
</geneLocation>
<protein>
    <recommendedName>
        <fullName evidence="6">DotA/TraY family protein</fullName>
    </recommendedName>
</protein>
<keyword evidence="2" id="KW-0812">Transmembrane</keyword>
<dbReference type="Proteomes" id="UP000191135">
    <property type="component" value="Plasmid pMM259"/>
</dbReference>
<evidence type="ECO:0000256" key="2">
    <source>
        <dbReference type="SAM" id="Phobius"/>
    </source>
</evidence>
<dbReference type="KEGG" id="mmed:Mame_04975"/>
<sequence length="739" mass="79316" precursor="true">MRRFFKGLPLAFIFTSSGAFAQEIDVVDILSGGGDERTNTYLNMIFGPLFPGPNDKTLISVLISDFNILFFALGAILLAYNIIIGTMESAHHGEVLGRRHSSLWAPIRTLVAAALLIPVPATGYNGVQHAATYLVQFGTGTASYFWQKSVDLVFNDHMPIVGTDMSQKDGQFIQAVWRMEMCRAVYNAEAAKGGGDIAGITKNWRTTASGSLALSYDMPNYRGACGTITLPSETKGFQRVAASSDKTYADYAKAMRDAVTQITNNYAPTADSVALAVSQRQPLPEYRGLADDLAEWRELHANILKDYIATDKLQKDVQSAASETETININGIGDKEQNIDLSASLKDGGWLQAGYYYQLISRFTADASAVAGGIPQTTPGGAIGATANPKGRVGESIASQYDDANWYLFGSAQGDATKFLESFAGTYNGVVEWWNESVARSDVRAFTNERAAFADSTADMTSYMVSAGNLYEAFDFLNPAANDGDPMVGLIAVGNQLAFYSGVIMISLAVLAAVPFLGQSVIAFAGFLGWVLSGISVAGYFMAFVLPMIPTVIWVIGVTAFFLLVVEMIFAAPLWAIAHLSMEGEGLGGRQARRGYVMLLALTATPVLMLFGLLVGMIIFRIGGTLLNGGFYYAITAAQALSGDSYTQITWFIGIFAIMVFMLFAYVVMLERSFALIAEFPGKVFRLIEPDAVSDLDTHAAMRTNVAAGGTAGSMGSLTSSAGGGFNRRIASKTPKTNE</sequence>
<dbReference type="OrthoDB" id="5457650at2"/>
<evidence type="ECO:0000313" key="5">
    <source>
        <dbReference type="Proteomes" id="UP000191135"/>
    </source>
</evidence>
<reference evidence="4 5" key="1">
    <citation type="submission" date="2017-03" db="EMBL/GenBank/DDBJ databases">
        <title>Foreign affairs: Plasmid Transfer between Roseobacters and Rhizobia.</title>
        <authorList>
            <person name="Bartling P."/>
            <person name="Bunk B."/>
            <person name="Overmann J."/>
            <person name="Brinkmann H."/>
            <person name="Petersen J."/>
        </authorList>
    </citation>
    <scope>NUCLEOTIDE SEQUENCE [LARGE SCALE GENOMIC DNA]</scope>
    <source>
        <strain evidence="4 5">MACL11</strain>
        <plasmid evidence="5">Plasmid pmm259</plasmid>
    </source>
</reference>
<dbReference type="RefSeq" id="WP_018067335.1">
    <property type="nucleotide sequence ID" value="NZ_AQWH01000038.1"/>
</dbReference>
<proteinExistence type="predicted"/>